<dbReference type="RefSeq" id="WP_345030087.1">
    <property type="nucleotide sequence ID" value="NZ_BAABGL010000003.1"/>
</dbReference>
<evidence type="ECO:0000256" key="10">
    <source>
        <dbReference type="RuleBase" id="RU361205"/>
    </source>
</evidence>
<dbReference type="NCBIfam" id="TIGR01496">
    <property type="entry name" value="DHPS"/>
    <property type="match status" value="1"/>
</dbReference>
<evidence type="ECO:0000256" key="8">
    <source>
        <dbReference type="ARBA" id="ARBA00022842"/>
    </source>
</evidence>
<organism evidence="13 14">
    <name type="scientific">Brevibacterium pityocampae</name>
    <dbReference type="NCBI Taxonomy" id="506594"/>
    <lineage>
        <taxon>Bacteria</taxon>
        <taxon>Bacillati</taxon>
        <taxon>Actinomycetota</taxon>
        <taxon>Actinomycetes</taxon>
        <taxon>Micrococcales</taxon>
        <taxon>Brevibacteriaceae</taxon>
        <taxon>Brevibacterium</taxon>
    </lineage>
</organism>
<dbReference type="Proteomes" id="UP001500642">
    <property type="component" value="Unassembled WGS sequence"/>
</dbReference>
<keyword evidence="9 10" id="KW-0289">Folate biosynthesis</keyword>
<comment type="pathway">
    <text evidence="3 10">Cofactor biosynthesis; tetrahydrofolate biosynthesis; 7,8-dihydrofolate from 2-amino-4-hydroxy-6-hydroxymethyl-7,8-dihydropteridine diphosphate and 4-aminobenzoate: step 1/2.</text>
</comment>
<dbReference type="PANTHER" id="PTHR20941:SF1">
    <property type="entry name" value="FOLIC ACID SYNTHESIS PROTEIN FOL1"/>
    <property type="match status" value="1"/>
</dbReference>
<comment type="caution">
    <text evidence="13">The sequence shown here is derived from an EMBL/GenBank/DDBJ whole genome shotgun (WGS) entry which is preliminary data.</text>
</comment>
<dbReference type="CDD" id="cd00739">
    <property type="entry name" value="DHPS"/>
    <property type="match status" value="1"/>
</dbReference>
<protein>
    <recommendedName>
        <fullName evidence="5 10">Dihydropteroate synthase</fullName>
        <shortName evidence="10">DHPS</shortName>
        <ecNumber evidence="5 10">2.5.1.15</ecNumber>
    </recommendedName>
    <alternativeName>
        <fullName evidence="10">Dihydropteroate pyrophosphorylase</fullName>
    </alternativeName>
</protein>
<dbReference type="Pfam" id="PF00809">
    <property type="entry name" value="Pterin_bind"/>
    <property type="match status" value="1"/>
</dbReference>
<dbReference type="PANTHER" id="PTHR20941">
    <property type="entry name" value="FOLATE SYNTHESIS PROTEINS"/>
    <property type="match status" value="1"/>
</dbReference>
<dbReference type="InterPro" id="IPR006390">
    <property type="entry name" value="DHP_synth_dom"/>
</dbReference>
<keyword evidence="7 10" id="KW-0479">Metal-binding</keyword>
<evidence type="ECO:0000313" key="14">
    <source>
        <dbReference type="Proteomes" id="UP001500642"/>
    </source>
</evidence>
<keyword evidence="8 10" id="KW-0460">Magnesium</keyword>
<dbReference type="PROSITE" id="PS00793">
    <property type="entry name" value="DHPS_2"/>
    <property type="match status" value="1"/>
</dbReference>
<comment type="catalytic activity">
    <reaction evidence="1">
        <text>(7,8-dihydropterin-6-yl)methyl diphosphate + 4-aminobenzoate = 7,8-dihydropteroate + diphosphate</text>
        <dbReference type="Rhea" id="RHEA:19949"/>
        <dbReference type="ChEBI" id="CHEBI:17836"/>
        <dbReference type="ChEBI" id="CHEBI:17839"/>
        <dbReference type="ChEBI" id="CHEBI:33019"/>
        <dbReference type="ChEBI" id="CHEBI:72950"/>
        <dbReference type="EC" id="2.5.1.15"/>
    </reaction>
</comment>
<dbReference type="EMBL" id="BAABGL010000003">
    <property type="protein sequence ID" value="GAA4385927.1"/>
    <property type="molecule type" value="Genomic_DNA"/>
</dbReference>
<dbReference type="PROSITE" id="PS50972">
    <property type="entry name" value="PTERIN_BINDING"/>
    <property type="match status" value="1"/>
</dbReference>
<proteinExistence type="inferred from homology"/>
<dbReference type="SUPFAM" id="SSF51717">
    <property type="entry name" value="Dihydropteroate synthetase-like"/>
    <property type="match status" value="1"/>
</dbReference>
<accession>A0ABP8J734</accession>
<evidence type="ECO:0000256" key="7">
    <source>
        <dbReference type="ARBA" id="ARBA00022723"/>
    </source>
</evidence>
<comment type="cofactor">
    <cofactor evidence="2 10">
        <name>Mg(2+)</name>
        <dbReference type="ChEBI" id="CHEBI:18420"/>
    </cofactor>
</comment>
<sequence length="311" mass="32536">MRTQIMGVLNVTADSFSDGGRWLDFDQAVGHGIALLEAGADIIDIGGESTRPGSVRVPEDEELARVVPVTRELARQGAVISVDTMRAAVARAALDTGARIINDVSAGLADPAMLGVAAESGAPIVLMHWRGLLTDAHGEYTYDDVVAEVRTELSERIDAALAAGIAESDIILDPGLGFSKNAEHNWQLLAGLDAFTRMGFRLLVAGSRKRFLASLLDPQDPAGVTNTDRDSATAAISAYCARAGAWAVRVHEPRSSLIAVQVAEALAEHAARAPELPLDPAGAEDSPSPEAAVGPQTSRPAPGTRPDSEVP</sequence>
<evidence type="ECO:0000256" key="11">
    <source>
        <dbReference type="SAM" id="MobiDB-lite"/>
    </source>
</evidence>
<dbReference type="InterPro" id="IPR011005">
    <property type="entry name" value="Dihydropteroate_synth-like_sf"/>
</dbReference>
<keyword evidence="14" id="KW-1185">Reference proteome</keyword>
<evidence type="ECO:0000256" key="9">
    <source>
        <dbReference type="ARBA" id="ARBA00022909"/>
    </source>
</evidence>
<keyword evidence="6 10" id="KW-0808">Transferase</keyword>
<dbReference type="InterPro" id="IPR045031">
    <property type="entry name" value="DHP_synth-like"/>
</dbReference>
<evidence type="ECO:0000256" key="4">
    <source>
        <dbReference type="ARBA" id="ARBA00009503"/>
    </source>
</evidence>
<evidence type="ECO:0000313" key="13">
    <source>
        <dbReference type="EMBL" id="GAA4385927.1"/>
    </source>
</evidence>
<dbReference type="InterPro" id="IPR000489">
    <property type="entry name" value="Pterin-binding_dom"/>
</dbReference>
<comment type="function">
    <text evidence="10">Catalyzes the condensation of para-aminobenzoate (pABA) with 6-hydroxymethyl-7,8-dihydropterin diphosphate (DHPt-PP) to form 7,8-dihydropteroate (H2Pte), the immediate precursor of folate derivatives.</text>
</comment>
<comment type="similarity">
    <text evidence="4 10">Belongs to the DHPS family.</text>
</comment>
<reference evidence="14" key="1">
    <citation type="journal article" date="2019" name="Int. J. Syst. Evol. Microbiol.">
        <title>The Global Catalogue of Microorganisms (GCM) 10K type strain sequencing project: providing services to taxonomists for standard genome sequencing and annotation.</title>
        <authorList>
            <consortium name="The Broad Institute Genomics Platform"/>
            <consortium name="The Broad Institute Genome Sequencing Center for Infectious Disease"/>
            <person name="Wu L."/>
            <person name="Ma J."/>
        </authorList>
    </citation>
    <scope>NUCLEOTIDE SEQUENCE [LARGE SCALE GENOMIC DNA]</scope>
    <source>
        <strain evidence="14">JCM 17808</strain>
    </source>
</reference>
<feature type="domain" description="Pterin-binding" evidence="12">
    <location>
        <begin position="3"/>
        <end position="261"/>
    </location>
</feature>
<evidence type="ECO:0000259" key="12">
    <source>
        <dbReference type="PROSITE" id="PS50972"/>
    </source>
</evidence>
<dbReference type="EC" id="2.5.1.15" evidence="5 10"/>
<evidence type="ECO:0000256" key="3">
    <source>
        <dbReference type="ARBA" id="ARBA00004763"/>
    </source>
</evidence>
<evidence type="ECO:0000256" key="6">
    <source>
        <dbReference type="ARBA" id="ARBA00022679"/>
    </source>
</evidence>
<evidence type="ECO:0000256" key="2">
    <source>
        <dbReference type="ARBA" id="ARBA00001946"/>
    </source>
</evidence>
<evidence type="ECO:0000256" key="1">
    <source>
        <dbReference type="ARBA" id="ARBA00000012"/>
    </source>
</evidence>
<dbReference type="PROSITE" id="PS00792">
    <property type="entry name" value="DHPS_1"/>
    <property type="match status" value="1"/>
</dbReference>
<gene>
    <name evidence="13" type="primary">folP</name>
    <name evidence="13" type="ORF">GCM10023167_08320</name>
</gene>
<evidence type="ECO:0000256" key="5">
    <source>
        <dbReference type="ARBA" id="ARBA00012458"/>
    </source>
</evidence>
<name>A0ABP8J734_9MICO</name>
<dbReference type="Gene3D" id="3.20.20.20">
    <property type="entry name" value="Dihydropteroate synthase-like"/>
    <property type="match status" value="1"/>
</dbReference>
<feature type="region of interest" description="Disordered" evidence="11">
    <location>
        <begin position="271"/>
        <end position="311"/>
    </location>
</feature>